<dbReference type="Pfam" id="PF01740">
    <property type="entry name" value="STAS"/>
    <property type="match status" value="1"/>
</dbReference>
<evidence type="ECO:0000313" key="4">
    <source>
        <dbReference type="EMBL" id="SHH39590.1"/>
    </source>
</evidence>
<feature type="domain" description="STAS" evidence="3">
    <location>
        <begin position="5"/>
        <end position="93"/>
    </location>
</feature>
<dbReference type="PROSITE" id="PS50801">
    <property type="entry name" value="STAS"/>
    <property type="match status" value="1"/>
</dbReference>
<dbReference type="Gene3D" id="3.30.750.24">
    <property type="entry name" value="STAS domain"/>
    <property type="match status" value="1"/>
</dbReference>
<dbReference type="NCBIfam" id="TIGR00377">
    <property type="entry name" value="ant_ant_sig"/>
    <property type="match status" value="1"/>
</dbReference>
<dbReference type="InterPro" id="IPR003658">
    <property type="entry name" value="Anti-sigma_ant"/>
</dbReference>
<dbReference type="PANTHER" id="PTHR33495:SF2">
    <property type="entry name" value="ANTI-SIGMA FACTOR ANTAGONIST TM_1081-RELATED"/>
    <property type="match status" value="1"/>
</dbReference>
<dbReference type="AlphaFoldDB" id="A0A1M5SMC5"/>
<gene>
    <name evidence="4" type="ORF">SAMN02745124_00429</name>
</gene>
<dbReference type="STRING" id="1121409.SAMN02745124_00429"/>
<comment type="similarity">
    <text evidence="1 2">Belongs to the anti-sigma-factor antagonist family.</text>
</comment>
<proteinExistence type="inferred from homology"/>
<dbReference type="Proteomes" id="UP000184139">
    <property type="component" value="Unassembled WGS sequence"/>
</dbReference>
<organism evidence="4 5">
    <name type="scientific">Desulfofustis glycolicus DSM 9705</name>
    <dbReference type="NCBI Taxonomy" id="1121409"/>
    <lineage>
        <taxon>Bacteria</taxon>
        <taxon>Pseudomonadati</taxon>
        <taxon>Thermodesulfobacteriota</taxon>
        <taxon>Desulfobulbia</taxon>
        <taxon>Desulfobulbales</taxon>
        <taxon>Desulfocapsaceae</taxon>
        <taxon>Desulfofustis</taxon>
    </lineage>
</organism>
<dbReference type="SUPFAM" id="SSF52091">
    <property type="entry name" value="SpoIIaa-like"/>
    <property type="match status" value="1"/>
</dbReference>
<evidence type="ECO:0000259" key="3">
    <source>
        <dbReference type="PROSITE" id="PS50801"/>
    </source>
</evidence>
<dbReference type="CDD" id="cd07043">
    <property type="entry name" value="STAS_anti-anti-sigma_factors"/>
    <property type="match status" value="1"/>
</dbReference>
<keyword evidence="5" id="KW-1185">Reference proteome</keyword>
<evidence type="ECO:0000256" key="1">
    <source>
        <dbReference type="ARBA" id="ARBA00009013"/>
    </source>
</evidence>
<protein>
    <recommendedName>
        <fullName evidence="2">Anti-sigma factor antagonist</fullName>
    </recommendedName>
</protein>
<evidence type="ECO:0000313" key="5">
    <source>
        <dbReference type="Proteomes" id="UP000184139"/>
    </source>
</evidence>
<dbReference type="RefSeq" id="WP_073373157.1">
    <property type="nucleotide sequence ID" value="NZ_FQXS01000001.1"/>
</dbReference>
<dbReference type="InterPro" id="IPR036513">
    <property type="entry name" value="STAS_dom_sf"/>
</dbReference>
<name>A0A1M5SMC5_9BACT</name>
<dbReference type="GO" id="GO:0043856">
    <property type="term" value="F:anti-sigma factor antagonist activity"/>
    <property type="evidence" value="ECO:0007669"/>
    <property type="project" value="InterPro"/>
</dbReference>
<accession>A0A1M5SMC5</accession>
<sequence>MSLDIRIEKDTRNGVTRIHLGKSLDSETAPKLDKVIEDETAMPLKALILDMKDLDYISSAGIRSVMKALRVLKTNDGRLILANRQPQIVKVFEIMLSLPDLKVFANDQELDGYLDRMQAKARQ</sequence>
<dbReference type="InterPro" id="IPR002645">
    <property type="entry name" value="STAS_dom"/>
</dbReference>
<dbReference type="PANTHER" id="PTHR33495">
    <property type="entry name" value="ANTI-SIGMA FACTOR ANTAGONIST TM_1081-RELATED-RELATED"/>
    <property type="match status" value="1"/>
</dbReference>
<reference evidence="4 5" key="1">
    <citation type="submission" date="2016-11" db="EMBL/GenBank/DDBJ databases">
        <authorList>
            <person name="Jaros S."/>
            <person name="Januszkiewicz K."/>
            <person name="Wedrychowicz H."/>
        </authorList>
    </citation>
    <scope>NUCLEOTIDE SEQUENCE [LARGE SCALE GENOMIC DNA]</scope>
    <source>
        <strain evidence="4 5">DSM 9705</strain>
    </source>
</reference>
<dbReference type="EMBL" id="FQXS01000001">
    <property type="protein sequence ID" value="SHH39590.1"/>
    <property type="molecule type" value="Genomic_DNA"/>
</dbReference>
<dbReference type="OrthoDB" id="280847at2"/>
<evidence type="ECO:0000256" key="2">
    <source>
        <dbReference type="RuleBase" id="RU003749"/>
    </source>
</evidence>